<feature type="active site" description="Charge relay system" evidence="8">
    <location>
        <position position="437"/>
    </location>
</feature>
<dbReference type="InterPro" id="IPR023828">
    <property type="entry name" value="Peptidase_S8_Ser-AS"/>
</dbReference>
<dbReference type="PANTHER" id="PTHR43806">
    <property type="entry name" value="PEPTIDASE S8"/>
    <property type="match status" value="1"/>
</dbReference>
<dbReference type="EMBL" id="JAFFZE010000004">
    <property type="protein sequence ID" value="MCT2582207.1"/>
    <property type="molecule type" value="Genomic_DNA"/>
</dbReference>
<evidence type="ECO:0000256" key="10">
    <source>
        <dbReference type="SAM" id="MobiDB-lite"/>
    </source>
</evidence>
<accession>A0ABT2J2X2</accession>
<feature type="domain" description="Peptidase S8/S53" evidence="12">
    <location>
        <begin position="216"/>
        <end position="478"/>
    </location>
</feature>
<comment type="similarity">
    <text evidence="1 8 9">Belongs to the peptidase S8 family.</text>
</comment>
<keyword evidence="7 8" id="KW-0720">Serine protease</keyword>
<evidence type="ECO:0000256" key="3">
    <source>
        <dbReference type="ARBA" id="ARBA00022525"/>
    </source>
</evidence>
<evidence type="ECO:0000256" key="6">
    <source>
        <dbReference type="ARBA" id="ARBA00022801"/>
    </source>
</evidence>
<dbReference type="InterPro" id="IPR050131">
    <property type="entry name" value="Peptidase_S8_subtilisin-like"/>
</dbReference>
<dbReference type="PROSITE" id="PS00138">
    <property type="entry name" value="SUBTILASE_SER"/>
    <property type="match status" value="1"/>
</dbReference>
<dbReference type="InterPro" id="IPR036852">
    <property type="entry name" value="Peptidase_S8/S53_dom_sf"/>
</dbReference>
<keyword evidence="6 8" id="KW-0378">Hydrolase</keyword>
<dbReference type="PROSITE" id="PS51892">
    <property type="entry name" value="SUBTILASE"/>
    <property type="match status" value="1"/>
</dbReference>
<dbReference type="InterPro" id="IPR003137">
    <property type="entry name" value="PA_domain"/>
</dbReference>
<protein>
    <submittedName>
        <fullName evidence="14">S8 family serine peptidase</fullName>
    </submittedName>
</protein>
<evidence type="ECO:0000256" key="2">
    <source>
        <dbReference type="ARBA" id="ARBA00022512"/>
    </source>
</evidence>
<name>A0ABT2J2X2_9PSEU</name>
<evidence type="ECO:0000256" key="9">
    <source>
        <dbReference type="RuleBase" id="RU003355"/>
    </source>
</evidence>
<feature type="domain" description="PA" evidence="13">
    <location>
        <begin position="835"/>
        <end position="924"/>
    </location>
</feature>
<keyword evidence="5 11" id="KW-0732">Signal</keyword>
<dbReference type="Gene3D" id="3.40.50.200">
    <property type="entry name" value="Peptidase S8/S53 domain"/>
    <property type="match status" value="1"/>
</dbReference>
<proteinExistence type="inferred from homology"/>
<feature type="compositionally biased region" description="Pro residues" evidence="10">
    <location>
        <begin position="20"/>
        <end position="34"/>
    </location>
</feature>
<evidence type="ECO:0000313" key="14">
    <source>
        <dbReference type="EMBL" id="MCT2582207.1"/>
    </source>
</evidence>
<dbReference type="PRINTS" id="PR00723">
    <property type="entry name" value="SUBTILISIN"/>
</dbReference>
<dbReference type="InterPro" id="IPR046450">
    <property type="entry name" value="PA_dom_sf"/>
</dbReference>
<dbReference type="Gene3D" id="3.50.30.30">
    <property type="match status" value="1"/>
</dbReference>
<feature type="active site" description="Charge relay system" evidence="8">
    <location>
        <position position="225"/>
    </location>
</feature>
<feature type="active site" description="Charge relay system" evidence="8">
    <location>
        <position position="257"/>
    </location>
</feature>
<keyword evidence="3" id="KW-0964">Secreted</keyword>
<gene>
    <name evidence="14" type="ORF">JT362_03590</name>
</gene>
<organism evidence="14 15">
    <name type="scientific">Actinophytocola gossypii</name>
    <dbReference type="NCBI Taxonomy" id="2812003"/>
    <lineage>
        <taxon>Bacteria</taxon>
        <taxon>Bacillati</taxon>
        <taxon>Actinomycetota</taxon>
        <taxon>Actinomycetes</taxon>
        <taxon>Pseudonocardiales</taxon>
        <taxon>Pseudonocardiaceae</taxon>
    </lineage>
</organism>
<comment type="caution">
    <text evidence="14">The sequence shown here is derived from an EMBL/GenBank/DDBJ whole genome shotgun (WGS) entry which is preliminary data.</text>
</comment>
<keyword evidence="2" id="KW-0134">Cell wall</keyword>
<sequence>MAVLTVALVFSVASPVAAQPQPPPPAVPEPPPAGEPTEGPTFTLLSGDRVRLDTAADGTKDGVVVFDAEPRGDVEFQQIDRDLHALPAAAVPLIGTGRLDRNLFNLDRLAEFGYDDASSATLPVIATYPGAGARAARAVPAGAKRTRELPAVSAAALSVDKKNTGGVWSEVTGEGERNRTSAPVRKLWLDGKVTASLDVSVPAVGAPRAWSAGFDGTGTKIAVLDTGIDADHPDVAGRIVASKSFVPGLGVDDRVGHGTHVASIAAGTGAASDGRYRGVAPNAGLIVGKVLDDTGTGLNSEIIAGMAWAAEQGADVINMSLGGQPTDGTDPMSQALNRISSDTGALFVVAAGNNEINETVNTPGSADRALTVGAVDKTEPYPLAYYTSRGPRILDHAVKPEIAAPGTGIVAARAEGTSMLGRGIIVDDWYLQAHGTSMATPHVAGAAAILAQQHPDWTGEQLKDVLVSSADRNPENGPAGEGGGMLDVAAATTTDIVATGTVNIGVAEPPYTVRHGKATFRNLSDEAVHADLTLDVRKGLQGMAAITPAAGAVTVTPSTVDIPAGGSVTVDIAVDTTKFEIDTYFAYLTAKDGDTVRTHTTMSWRKSPPRHRLIITGTDRAGIPASTGDCSFVNILNLGTGEMIPGWWQDGRAHTWRYGGPDPLLPEGRYAVLGNVCTYTQEAPYFLLSDTIGGDIEFQLDRDRKIDIDARKAERVEFHTPRPSEQLATRYRGRAIGMLAFRHVMFEDETGVWSGFLRRASVAPELYVVPNRTTATTGEFFTQFTSHRTAPALTMRAHGRRAPVLHPWYPAEGDRSSCAELELCFPPFDQRGRYEVVRVGNGTAAESGTANVRGKVVLVDEQWGEQKYWSSDAPTVDSVAAAAAAAGAAGVLISAAYPGWHLRHQQAPTTIPVATLSAAEGRDLAKALRNGPVRISTGGQPVSPYVYDLATEVDRLTVPDPSVRHRNLATINARYHTDVPGSVSSTGSSGLTPYTAHDWTKFRAPHTRTEYVSPPMPSAISEKSHRYEFLRVPTGAVYEVAPRQHAAGTRVTEDYGTAPVVSAPGSQPGVIARIYGTPNNPLGYLQPSLSLYRSPSGQVSGWPLTSSGWRFSRDGETLCERDDMNFGFSCRASGNGRYRLEVGYTQEVRPTSTATHTVWDFHATFDHPVNSERTVPVVDLRYDVDHLSLTNGVRAGRPYRATFNVGYQSAYTGPRSRSYDVEVWTSADDGASWQRAGGKRADRRGDATFRLTAPRDKGFVTIRVKAADASGNSIDQTITRAWKVE</sequence>
<evidence type="ECO:0000259" key="13">
    <source>
        <dbReference type="Pfam" id="PF02225"/>
    </source>
</evidence>
<evidence type="ECO:0000256" key="4">
    <source>
        <dbReference type="ARBA" id="ARBA00022670"/>
    </source>
</evidence>
<dbReference type="InterPro" id="IPR022398">
    <property type="entry name" value="Peptidase_S8_His-AS"/>
</dbReference>
<feature type="region of interest" description="Disordered" evidence="10">
    <location>
        <begin position="16"/>
        <end position="40"/>
    </location>
</feature>
<dbReference type="PROSITE" id="PS00137">
    <property type="entry name" value="SUBTILASE_HIS"/>
    <property type="match status" value="1"/>
</dbReference>
<dbReference type="SUPFAM" id="SSF52743">
    <property type="entry name" value="Subtilisin-like"/>
    <property type="match status" value="1"/>
</dbReference>
<dbReference type="InterPro" id="IPR015500">
    <property type="entry name" value="Peptidase_S8_subtilisin-rel"/>
</dbReference>
<evidence type="ECO:0000256" key="11">
    <source>
        <dbReference type="SAM" id="SignalP"/>
    </source>
</evidence>
<evidence type="ECO:0000256" key="5">
    <source>
        <dbReference type="ARBA" id="ARBA00022729"/>
    </source>
</evidence>
<reference evidence="14 15" key="1">
    <citation type="submission" date="2021-02" db="EMBL/GenBank/DDBJ databases">
        <title>Actinophytocola xerophila sp. nov., isolated from soil of cotton cropping field.</title>
        <authorList>
            <person name="Huang R."/>
            <person name="Chen X."/>
            <person name="Ge X."/>
            <person name="Liu W."/>
        </authorList>
    </citation>
    <scope>NUCLEOTIDE SEQUENCE [LARGE SCALE GENOMIC DNA]</scope>
    <source>
        <strain evidence="14 15">S1-96</strain>
    </source>
</reference>
<evidence type="ECO:0000259" key="12">
    <source>
        <dbReference type="Pfam" id="PF00082"/>
    </source>
</evidence>
<dbReference type="PANTHER" id="PTHR43806:SF65">
    <property type="entry name" value="SERINE PROTEASE APRX"/>
    <property type="match status" value="1"/>
</dbReference>
<evidence type="ECO:0000256" key="1">
    <source>
        <dbReference type="ARBA" id="ARBA00011073"/>
    </source>
</evidence>
<dbReference type="Proteomes" id="UP001156441">
    <property type="component" value="Unassembled WGS sequence"/>
</dbReference>
<evidence type="ECO:0000256" key="7">
    <source>
        <dbReference type="ARBA" id="ARBA00022825"/>
    </source>
</evidence>
<dbReference type="Pfam" id="PF00082">
    <property type="entry name" value="Peptidase_S8"/>
    <property type="match status" value="1"/>
</dbReference>
<evidence type="ECO:0000256" key="8">
    <source>
        <dbReference type="PROSITE-ProRule" id="PRU01240"/>
    </source>
</evidence>
<feature type="chain" id="PRO_5046743282" evidence="11">
    <location>
        <begin position="19"/>
        <end position="1285"/>
    </location>
</feature>
<keyword evidence="4 8" id="KW-0645">Protease</keyword>
<feature type="signal peptide" evidence="11">
    <location>
        <begin position="1"/>
        <end position="18"/>
    </location>
</feature>
<keyword evidence="15" id="KW-1185">Reference proteome</keyword>
<dbReference type="PROSITE" id="PS00136">
    <property type="entry name" value="SUBTILASE_ASP"/>
    <property type="match status" value="1"/>
</dbReference>
<evidence type="ECO:0000313" key="15">
    <source>
        <dbReference type="Proteomes" id="UP001156441"/>
    </source>
</evidence>
<dbReference type="InterPro" id="IPR000209">
    <property type="entry name" value="Peptidase_S8/S53_dom"/>
</dbReference>
<dbReference type="SUPFAM" id="SSF52025">
    <property type="entry name" value="PA domain"/>
    <property type="match status" value="1"/>
</dbReference>
<dbReference type="Pfam" id="PF02225">
    <property type="entry name" value="PA"/>
    <property type="match status" value="1"/>
</dbReference>
<dbReference type="RefSeq" id="WP_260189555.1">
    <property type="nucleotide sequence ID" value="NZ_JAFFZE010000004.1"/>
</dbReference>
<dbReference type="InterPro" id="IPR023827">
    <property type="entry name" value="Peptidase_S8_Asp-AS"/>
</dbReference>